<feature type="compositionally biased region" description="Low complexity" evidence="1">
    <location>
        <begin position="284"/>
        <end position="296"/>
    </location>
</feature>
<evidence type="ECO:0000256" key="1">
    <source>
        <dbReference type="SAM" id="MobiDB-lite"/>
    </source>
</evidence>
<gene>
    <name evidence="2" type="ORF">BP00DRAFT_343483</name>
</gene>
<feature type="region of interest" description="Disordered" evidence="1">
    <location>
        <begin position="480"/>
        <end position="508"/>
    </location>
</feature>
<evidence type="ECO:0000313" key="3">
    <source>
        <dbReference type="Proteomes" id="UP000248817"/>
    </source>
</evidence>
<keyword evidence="3" id="KW-1185">Reference proteome</keyword>
<feature type="compositionally biased region" description="Basic residues" evidence="1">
    <location>
        <begin position="494"/>
        <end position="508"/>
    </location>
</feature>
<dbReference type="EMBL" id="KZ825501">
    <property type="protein sequence ID" value="PYI31598.1"/>
    <property type="molecule type" value="Genomic_DNA"/>
</dbReference>
<reference evidence="2 3" key="1">
    <citation type="submission" date="2018-02" db="EMBL/GenBank/DDBJ databases">
        <title>The genomes of Aspergillus section Nigri reveals drivers in fungal speciation.</title>
        <authorList>
            <consortium name="DOE Joint Genome Institute"/>
            <person name="Vesth T.C."/>
            <person name="Nybo J."/>
            <person name="Theobald S."/>
            <person name="Brandl J."/>
            <person name="Frisvad J.C."/>
            <person name="Nielsen K.F."/>
            <person name="Lyhne E.K."/>
            <person name="Kogle M.E."/>
            <person name="Kuo A."/>
            <person name="Riley R."/>
            <person name="Clum A."/>
            <person name="Nolan M."/>
            <person name="Lipzen A."/>
            <person name="Salamov A."/>
            <person name="Henrissat B."/>
            <person name="Wiebenga A."/>
            <person name="De vries R.P."/>
            <person name="Grigoriev I.V."/>
            <person name="Mortensen U.H."/>
            <person name="Andersen M.R."/>
            <person name="Baker S.E."/>
        </authorList>
    </citation>
    <scope>NUCLEOTIDE SEQUENCE [LARGE SCALE GENOMIC DNA]</scope>
    <source>
        <strain evidence="2 3">CBS 114.80</strain>
    </source>
</reference>
<protein>
    <submittedName>
        <fullName evidence="2">Uncharacterized protein</fullName>
    </submittedName>
</protein>
<sequence length="508" mass="56567">MTTTTPQNRPLVSKVLVHAPDCDAICVARLRIVHGRTVADGQTANQASILLSITTTLANSISVANLSSRSQVLTLNIPPERVEKCGFARRSNNSLCPARLLSSLPAPVTNVSAVSTLSLGLDTVGIVLSPSGMDFLKPAVPGDLEFHSFAKICQSKFLRLHLTGRQFVNNELDKLHDLSYALRQRSLQAVPLNTARHGVCQKDWRVFALSPDPPPYCQESVSEQVDPPVYKEVLGKRRRGIYSSYHPRSISPNTEERKRLHPLSPPPIGSPTEVPTDIATEVNTPSTRAPSRSPSSIRMTHFQRASSRGQTEYQRLAHLEHELRGVSDDLIRRLLIRTGREHLLAVPEDVDRRLALELEPVGSSPETDMVMLGRRLERYIDKTVERRLAHYVDYTVAECRDQLHDVCNQKQAQCEEEIDNGNVEVRNTASDCMKEMEEQVQGYMVQMEEQAQRCMKDIEDRGVEIAIDIESDISAKIKLSPRSDASAQLDGKSSARHGLRAGIRRSSV</sequence>
<proteinExistence type="predicted"/>
<accession>A0A2V5I4D7</accession>
<name>A0A2V5I4D7_9EURO</name>
<organism evidence="2 3">
    <name type="scientific">Aspergillus indologenus CBS 114.80</name>
    <dbReference type="NCBI Taxonomy" id="1450541"/>
    <lineage>
        <taxon>Eukaryota</taxon>
        <taxon>Fungi</taxon>
        <taxon>Dikarya</taxon>
        <taxon>Ascomycota</taxon>
        <taxon>Pezizomycotina</taxon>
        <taxon>Eurotiomycetes</taxon>
        <taxon>Eurotiomycetidae</taxon>
        <taxon>Eurotiales</taxon>
        <taxon>Aspergillaceae</taxon>
        <taxon>Aspergillus</taxon>
        <taxon>Aspergillus subgen. Circumdati</taxon>
    </lineage>
</organism>
<dbReference type="AlphaFoldDB" id="A0A2V5I4D7"/>
<evidence type="ECO:0000313" key="2">
    <source>
        <dbReference type="EMBL" id="PYI31598.1"/>
    </source>
</evidence>
<feature type="region of interest" description="Disordered" evidence="1">
    <location>
        <begin position="242"/>
        <end position="298"/>
    </location>
</feature>
<dbReference type="Proteomes" id="UP000248817">
    <property type="component" value="Unassembled WGS sequence"/>
</dbReference>